<sequence>MLAKVVEVSTVIDTPLTYVLIHIWPSKASYGRGDNPAGDNAFIMDLVADEGTPLDIVHHIEEYLSRRLLSKDSYPAFHAKPSISRGNSDPRGVLIMAA</sequence>
<gene>
    <name evidence="1" type="ORF">LCGC14_0665170</name>
</gene>
<evidence type="ECO:0000313" key="1">
    <source>
        <dbReference type="EMBL" id="KKN47228.1"/>
    </source>
</evidence>
<proteinExistence type="predicted"/>
<organism evidence="1">
    <name type="scientific">marine sediment metagenome</name>
    <dbReference type="NCBI Taxonomy" id="412755"/>
    <lineage>
        <taxon>unclassified sequences</taxon>
        <taxon>metagenomes</taxon>
        <taxon>ecological metagenomes</taxon>
    </lineage>
</organism>
<name>A0A0F9U0P0_9ZZZZ</name>
<comment type="caution">
    <text evidence="1">The sequence shown here is derived from an EMBL/GenBank/DDBJ whole genome shotgun (WGS) entry which is preliminary data.</text>
</comment>
<feature type="non-terminal residue" evidence="1">
    <location>
        <position position="98"/>
    </location>
</feature>
<dbReference type="EMBL" id="LAZR01001289">
    <property type="protein sequence ID" value="KKN47228.1"/>
    <property type="molecule type" value="Genomic_DNA"/>
</dbReference>
<accession>A0A0F9U0P0</accession>
<protein>
    <submittedName>
        <fullName evidence="1">Uncharacterized protein</fullName>
    </submittedName>
</protein>
<reference evidence="1" key="1">
    <citation type="journal article" date="2015" name="Nature">
        <title>Complex archaea that bridge the gap between prokaryotes and eukaryotes.</title>
        <authorList>
            <person name="Spang A."/>
            <person name="Saw J.H."/>
            <person name="Jorgensen S.L."/>
            <person name="Zaremba-Niedzwiedzka K."/>
            <person name="Martijn J."/>
            <person name="Lind A.E."/>
            <person name="van Eijk R."/>
            <person name="Schleper C."/>
            <person name="Guy L."/>
            <person name="Ettema T.J."/>
        </authorList>
    </citation>
    <scope>NUCLEOTIDE SEQUENCE</scope>
</reference>
<dbReference type="AlphaFoldDB" id="A0A0F9U0P0"/>